<evidence type="ECO:0000313" key="3">
    <source>
        <dbReference type="Proteomes" id="UP000019486"/>
    </source>
</evidence>
<comment type="caution">
    <text evidence="2">The sequence shown here is derived from an EMBL/GenBank/DDBJ whole genome shotgun (WGS) entry which is preliminary data.</text>
</comment>
<evidence type="ECO:0000259" key="1">
    <source>
        <dbReference type="Pfam" id="PF13763"/>
    </source>
</evidence>
<proteinExistence type="predicted"/>
<organism evidence="2 3">
    <name type="scientific">Skermanella stibiiresistens SB22</name>
    <dbReference type="NCBI Taxonomy" id="1385369"/>
    <lineage>
        <taxon>Bacteria</taxon>
        <taxon>Pseudomonadati</taxon>
        <taxon>Pseudomonadota</taxon>
        <taxon>Alphaproteobacteria</taxon>
        <taxon>Rhodospirillales</taxon>
        <taxon>Azospirillaceae</taxon>
        <taxon>Skermanella</taxon>
    </lineage>
</organism>
<dbReference type="Proteomes" id="UP000019486">
    <property type="component" value="Unassembled WGS sequence"/>
</dbReference>
<feature type="domain" description="DUF4167" evidence="1">
    <location>
        <begin position="5"/>
        <end position="41"/>
    </location>
</feature>
<reference evidence="2 3" key="1">
    <citation type="submission" date="2013-08" db="EMBL/GenBank/DDBJ databases">
        <title>The genome sequence of Skermanella stibiiresistens.</title>
        <authorList>
            <person name="Zhu W."/>
            <person name="Wang G."/>
        </authorList>
    </citation>
    <scope>NUCLEOTIDE SEQUENCE [LARGE SCALE GENOMIC DNA]</scope>
    <source>
        <strain evidence="2 3">SB22</strain>
    </source>
</reference>
<dbReference type="InterPro" id="IPR025430">
    <property type="entry name" value="DUF4167"/>
</dbReference>
<keyword evidence="3" id="KW-1185">Reference proteome</keyword>
<sequence length="58" mass="6550">MAKHARYLELAQQARTAGDEVTTQHNLQHAEHWYRTAMADRRSGDDPGMTIKEDALVG</sequence>
<accession>W9GT44</accession>
<name>W9GT44_9PROT</name>
<gene>
    <name evidence="2" type="ORF">N825_32615</name>
</gene>
<dbReference type="EMBL" id="AVFL01000064">
    <property type="protein sequence ID" value="EWY35851.1"/>
    <property type="molecule type" value="Genomic_DNA"/>
</dbReference>
<evidence type="ECO:0000313" key="2">
    <source>
        <dbReference type="EMBL" id="EWY35851.1"/>
    </source>
</evidence>
<dbReference type="Pfam" id="PF13763">
    <property type="entry name" value="DUF4167"/>
    <property type="match status" value="1"/>
</dbReference>
<protein>
    <recommendedName>
        <fullName evidence="1">DUF4167 domain-containing protein</fullName>
    </recommendedName>
</protein>
<dbReference type="AlphaFoldDB" id="W9GT44"/>